<gene>
    <name evidence="2" type="ORF">P7D79_05795</name>
</gene>
<evidence type="ECO:0000259" key="1">
    <source>
        <dbReference type="Pfam" id="PF01610"/>
    </source>
</evidence>
<accession>A0ABD5F5J7</accession>
<dbReference type="AlphaFoldDB" id="A0ABD5F5J7"/>
<proteinExistence type="predicted"/>
<organism evidence="2 3">
    <name type="scientific">Enterococcus avium</name>
    <name type="common">Streptococcus avium</name>
    <dbReference type="NCBI Taxonomy" id="33945"/>
    <lineage>
        <taxon>Bacteria</taxon>
        <taxon>Bacillati</taxon>
        <taxon>Bacillota</taxon>
        <taxon>Bacilli</taxon>
        <taxon>Lactobacillales</taxon>
        <taxon>Enterococcaceae</taxon>
        <taxon>Enterococcus</taxon>
    </lineage>
</organism>
<name>A0ABD5F5J7_ENTAV</name>
<dbReference type="Proteomes" id="UP001264335">
    <property type="component" value="Unassembled WGS sequence"/>
</dbReference>
<comment type="caution">
    <text evidence="2">The sequence shown here is derived from an EMBL/GenBank/DDBJ whole genome shotgun (WGS) entry which is preliminary data.</text>
</comment>
<dbReference type="EMBL" id="JARPWY010000011">
    <property type="protein sequence ID" value="MDT2513744.1"/>
    <property type="molecule type" value="Genomic_DNA"/>
</dbReference>
<dbReference type="InterPro" id="IPR002560">
    <property type="entry name" value="Transposase_DDE"/>
</dbReference>
<sequence>KNNLIKVIKRVAFGFRTFRHLRMRILIQQNLCDII</sequence>
<feature type="non-terminal residue" evidence="2">
    <location>
        <position position="1"/>
    </location>
</feature>
<evidence type="ECO:0000313" key="3">
    <source>
        <dbReference type="Proteomes" id="UP001264335"/>
    </source>
</evidence>
<protein>
    <submittedName>
        <fullName evidence="2">Transposase</fullName>
    </submittedName>
</protein>
<dbReference type="Pfam" id="PF01610">
    <property type="entry name" value="DDE_Tnp_ISL3"/>
    <property type="match status" value="1"/>
</dbReference>
<dbReference type="RefSeq" id="WP_148894675.1">
    <property type="nucleotide sequence ID" value="NZ_CAXSQU010000098.1"/>
</dbReference>
<reference evidence="2 3" key="1">
    <citation type="submission" date="2023-03" db="EMBL/GenBank/DDBJ databases">
        <authorList>
            <person name="Shen W."/>
            <person name="Cai J."/>
        </authorList>
    </citation>
    <scope>NUCLEOTIDE SEQUENCE [LARGE SCALE GENOMIC DNA]</scope>
    <source>
        <strain evidence="2 3">Y2</strain>
    </source>
</reference>
<evidence type="ECO:0000313" key="2">
    <source>
        <dbReference type="EMBL" id="MDT2513744.1"/>
    </source>
</evidence>
<feature type="domain" description="Transposase IS204/IS1001/IS1096/IS1165 DDE" evidence="1">
    <location>
        <begin position="2"/>
        <end position="25"/>
    </location>
</feature>